<reference evidence="8" key="2">
    <citation type="submission" date="2011-01" db="EMBL/GenBank/DDBJ databases">
        <title>The complete genome of Nitratifractor salsuginis DSM 16511.</title>
        <authorList>
            <consortium name="US DOE Joint Genome Institute (JGI-PGF)"/>
            <person name="Lucas S."/>
            <person name="Copeland A."/>
            <person name="Lapidus A."/>
            <person name="Bruce D."/>
            <person name="Goodwin L."/>
            <person name="Pitluck S."/>
            <person name="Kyrpides N."/>
            <person name="Mavromatis K."/>
            <person name="Ivanova N."/>
            <person name="Mikhailova N."/>
            <person name="Zeytun A."/>
            <person name="Detter J.C."/>
            <person name="Tapia R."/>
            <person name="Han C."/>
            <person name="Land M."/>
            <person name="Hauser L."/>
            <person name="Markowitz V."/>
            <person name="Cheng J.-F."/>
            <person name="Hugenholtz P."/>
            <person name="Woyke T."/>
            <person name="Wu D."/>
            <person name="Tindall B."/>
            <person name="Schuetze A."/>
            <person name="Brambilla E."/>
            <person name="Klenk H.-P."/>
            <person name="Eisen J.A."/>
        </authorList>
    </citation>
    <scope>NUCLEOTIDE SEQUENCE [LARGE SCALE GENOMIC DNA]</scope>
    <source>
        <strain evidence="8">DSM 16511 / JCM 12458 / E9I37-1</strain>
    </source>
</reference>
<dbReference type="RefSeq" id="WP_013553233.1">
    <property type="nucleotide sequence ID" value="NC_014935.1"/>
</dbReference>
<dbReference type="PANTHER" id="PTHR30168">
    <property type="entry name" value="PUTATIVE MEMBRANE PROTEIN YPFJ"/>
    <property type="match status" value="1"/>
</dbReference>
<comment type="subcellular location">
    <subcellularLocation>
        <location evidence="1">Membrane</location>
        <topology evidence="1">Single-pass membrane protein</topology>
    </subcellularLocation>
</comment>
<gene>
    <name evidence="7" type="ordered locus">Nitsa_0265</name>
</gene>
<dbReference type="HOGENOM" id="CLU_059329_0_0_7"/>
<keyword evidence="3 6" id="KW-1133">Transmembrane helix</keyword>
<evidence type="ECO:0000256" key="2">
    <source>
        <dbReference type="ARBA" id="ARBA00022692"/>
    </source>
</evidence>
<dbReference type="KEGG" id="nsa:Nitsa_0265"/>
<dbReference type="InterPro" id="IPR007343">
    <property type="entry name" value="Uncharacterised_pept_Zn_put"/>
</dbReference>
<dbReference type="EMBL" id="CP002452">
    <property type="protein sequence ID" value="ADV45536.1"/>
    <property type="molecule type" value="Genomic_DNA"/>
</dbReference>
<organism evidence="7 8">
    <name type="scientific">Nitratifractor salsuginis (strain DSM 16511 / JCM 12458 / E9I37-1)</name>
    <dbReference type="NCBI Taxonomy" id="749222"/>
    <lineage>
        <taxon>Bacteria</taxon>
        <taxon>Pseudomonadati</taxon>
        <taxon>Campylobacterota</taxon>
        <taxon>Epsilonproteobacteria</taxon>
        <taxon>Campylobacterales</taxon>
        <taxon>Sulfurovaceae</taxon>
        <taxon>Nitratifractor</taxon>
    </lineage>
</organism>
<evidence type="ECO:0000256" key="1">
    <source>
        <dbReference type="ARBA" id="ARBA00004167"/>
    </source>
</evidence>
<dbReference type="GO" id="GO:0016020">
    <property type="term" value="C:membrane"/>
    <property type="evidence" value="ECO:0007669"/>
    <property type="project" value="UniProtKB-SubCell"/>
</dbReference>
<sequence length="295" mass="32952">MRLDDIEESRNVEDRRNSSGGGGRLSAGTLMMLWPLIRMLLRTKIGWAILGIGALAYLAGFNPLSLLGGGSQGVSSRTSTAQEQQLAVRMKKVLRSTEQVWSSILGKYGRRYDPPTLVLYRGATRSGCGYAQAQMGPFYCPRDKKIYLDLNFFDELKRQLGAPGDFAQAYVLAHEVGHAVQDQLGLLDKVHRLQQQALRRGDKTRANHLQIPVELQADCYAGVWGHYAQSHLEPGDIEEAMNAASRIGDDTLQKRSQGYVVPDSFTHGSSRQRMEWFMRGFKSGDIRACDTFRQP</sequence>
<evidence type="ECO:0000256" key="3">
    <source>
        <dbReference type="ARBA" id="ARBA00022989"/>
    </source>
</evidence>
<feature type="compositionally biased region" description="Basic and acidic residues" evidence="5">
    <location>
        <begin position="1"/>
        <end position="17"/>
    </location>
</feature>
<name>E6WZF6_NITSE</name>
<keyword evidence="2 6" id="KW-0812">Transmembrane</keyword>
<evidence type="ECO:0000313" key="8">
    <source>
        <dbReference type="Proteomes" id="UP000008633"/>
    </source>
</evidence>
<dbReference type="PANTHER" id="PTHR30168:SF0">
    <property type="entry name" value="INNER MEMBRANE PROTEIN"/>
    <property type="match status" value="1"/>
</dbReference>
<keyword evidence="8" id="KW-1185">Reference proteome</keyword>
<feature type="region of interest" description="Disordered" evidence="5">
    <location>
        <begin position="1"/>
        <end position="23"/>
    </location>
</feature>
<accession>E6WZF6</accession>
<proteinExistence type="predicted"/>
<evidence type="ECO:0000313" key="7">
    <source>
        <dbReference type="EMBL" id="ADV45536.1"/>
    </source>
</evidence>
<protein>
    <recommendedName>
        <fullName evidence="9">Metalloprotease</fullName>
    </recommendedName>
</protein>
<evidence type="ECO:0008006" key="9">
    <source>
        <dbReference type="Google" id="ProtNLM"/>
    </source>
</evidence>
<dbReference type="AlphaFoldDB" id="E6WZF6"/>
<evidence type="ECO:0000256" key="4">
    <source>
        <dbReference type="ARBA" id="ARBA00023136"/>
    </source>
</evidence>
<feature type="transmembrane region" description="Helical" evidence="6">
    <location>
        <begin position="47"/>
        <end position="67"/>
    </location>
</feature>
<dbReference type="Proteomes" id="UP000008633">
    <property type="component" value="Chromosome"/>
</dbReference>
<reference evidence="7 8" key="1">
    <citation type="journal article" date="2011" name="Stand. Genomic Sci.">
        <title>Complete genome sequence of Nitratifractor salsuginis type strain (E9I37-1).</title>
        <authorList>
            <person name="Anderson I."/>
            <person name="Sikorski J."/>
            <person name="Zeytun A."/>
            <person name="Nolan M."/>
            <person name="Lapidus A."/>
            <person name="Lucas S."/>
            <person name="Hammon N."/>
            <person name="Deshpande S."/>
            <person name="Cheng J.F."/>
            <person name="Tapia R."/>
            <person name="Han C."/>
            <person name="Goodwin L."/>
            <person name="Pitluck S."/>
            <person name="Liolios K."/>
            <person name="Pagani I."/>
            <person name="Ivanova N."/>
            <person name="Huntemann M."/>
            <person name="Mavromatis K."/>
            <person name="Ovchinikova G."/>
            <person name="Pati A."/>
            <person name="Chen A."/>
            <person name="Palaniappan K."/>
            <person name="Land M."/>
            <person name="Hauser L."/>
            <person name="Brambilla E.M."/>
            <person name="Ngatchou-Djao O.D."/>
            <person name="Rohde M."/>
            <person name="Tindall B.J."/>
            <person name="Goker M."/>
            <person name="Detter J.C."/>
            <person name="Woyke T."/>
            <person name="Bristow J."/>
            <person name="Eisen J.A."/>
            <person name="Markowitz V."/>
            <person name="Hugenholtz P."/>
            <person name="Klenk H.P."/>
            <person name="Kyrpides N.C."/>
        </authorList>
    </citation>
    <scope>NUCLEOTIDE SEQUENCE [LARGE SCALE GENOMIC DNA]</scope>
    <source>
        <strain evidence="8">DSM 16511 / JCM 12458 / E9I37-1</strain>
    </source>
</reference>
<dbReference type="STRING" id="749222.Nitsa_0265"/>
<dbReference type="Pfam" id="PF04228">
    <property type="entry name" value="Zn_peptidase"/>
    <property type="match status" value="1"/>
</dbReference>
<evidence type="ECO:0000256" key="5">
    <source>
        <dbReference type="SAM" id="MobiDB-lite"/>
    </source>
</evidence>
<dbReference type="eggNOG" id="COG2321">
    <property type="taxonomic scope" value="Bacteria"/>
</dbReference>
<evidence type="ECO:0000256" key="6">
    <source>
        <dbReference type="SAM" id="Phobius"/>
    </source>
</evidence>
<keyword evidence="4 6" id="KW-0472">Membrane</keyword>